<evidence type="ECO:0000313" key="2">
    <source>
        <dbReference type="Proteomes" id="UP001296943"/>
    </source>
</evidence>
<evidence type="ECO:0000313" key="1">
    <source>
        <dbReference type="EMBL" id="MBM7570755.1"/>
    </source>
</evidence>
<dbReference type="RefSeq" id="WP_275580715.1">
    <property type="nucleotide sequence ID" value="NZ_JAFBDR010000005.1"/>
</dbReference>
<proteinExistence type="predicted"/>
<comment type="caution">
    <text evidence="1">The sequence shown here is derived from an EMBL/GenBank/DDBJ whole genome shotgun (WGS) entry which is preliminary data.</text>
</comment>
<name>A0ABS2MXY4_9BACI</name>
<reference evidence="1 2" key="1">
    <citation type="submission" date="2021-01" db="EMBL/GenBank/DDBJ databases">
        <title>Genomic Encyclopedia of Type Strains, Phase IV (KMG-IV): sequencing the most valuable type-strain genomes for metagenomic binning, comparative biology and taxonomic classification.</title>
        <authorList>
            <person name="Goeker M."/>
        </authorList>
    </citation>
    <scope>NUCLEOTIDE SEQUENCE [LARGE SCALE GENOMIC DNA]</scope>
    <source>
        <strain evidence="1 2">DSM 23711</strain>
    </source>
</reference>
<accession>A0ABS2MXY4</accession>
<gene>
    <name evidence="1" type="ORF">JOC48_001233</name>
</gene>
<dbReference type="Proteomes" id="UP001296943">
    <property type="component" value="Unassembled WGS sequence"/>
</dbReference>
<protein>
    <submittedName>
        <fullName evidence="1">Uncharacterized protein</fullName>
    </submittedName>
</protein>
<sequence>MEHFANLTEEELQKIAQLEEELGVILLAYKDETDQENDFKV</sequence>
<keyword evidence="2" id="KW-1185">Reference proteome</keyword>
<dbReference type="EMBL" id="JAFBDR010000005">
    <property type="protein sequence ID" value="MBM7570755.1"/>
    <property type="molecule type" value="Genomic_DNA"/>
</dbReference>
<organism evidence="1 2">
    <name type="scientific">Aquibacillus albus</name>
    <dbReference type="NCBI Taxonomy" id="1168171"/>
    <lineage>
        <taxon>Bacteria</taxon>
        <taxon>Bacillati</taxon>
        <taxon>Bacillota</taxon>
        <taxon>Bacilli</taxon>
        <taxon>Bacillales</taxon>
        <taxon>Bacillaceae</taxon>
        <taxon>Aquibacillus</taxon>
    </lineage>
</organism>